<proteinExistence type="predicted"/>
<evidence type="ECO:0000256" key="1">
    <source>
        <dbReference type="SAM" id="Phobius"/>
    </source>
</evidence>
<keyword evidence="1" id="KW-1133">Transmembrane helix</keyword>
<dbReference type="EMBL" id="JACHHZ010000003">
    <property type="protein sequence ID" value="MBB6093535.1"/>
    <property type="molecule type" value="Genomic_DNA"/>
</dbReference>
<keyword evidence="1" id="KW-0812">Transmembrane</keyword>
<accession>A0A841HNL6</accession>
<keyword evidence="1" id="KW-0472">Membrane</keyword>
<protein>
    <submittedName>
        <fullName evidence="2">Uncharacterized protein</fullName>
    </submittedName>
</protein>
<feature type="transmembrane region" description="Helical" evidence="1">
    <location>
        <begin position="28"/>
        <end position="48"/>
    </location>
</feature>
<reference evidence="2 3" key="1">
    <citation type="submission" date="2020-08" db="EMBL/GenBank/DDBJ databases">
        <title>Genomic Encyclopedia of Type Strains, Phase IV (KMG-IV): sequencing the most valuable type-strain genomes for metagenomic binning, comparative biology and taxonomic classification.</title>
        <authorList>
            <person name="Goeker M."/>
        </authorList>
    </citation>
    <scope>NUCLEOTIDE SEQUENCE [LARGE SCALE GENOMIC DNA]</scope>
    <source>
        <strain evidence="2 3">DSM 26723</strain>
    </source>
</reference>
<sequence>MRMFLVCVGIAAWLMALAVLLVFADNGGALVAIAAGVFAVVAVVALGCERIIKTLEEIRDGRVVLTAKPTTGKPVSVLKTGVPAGAGTAATV</sequence>
<keyword evidence="3" id="KW-1185">Reference proteome</keyword>
<evidence type="ECO:0000313" key="3">
    <source>
        <dbReference type="Proteomes" id="UP000588068"/>
    </source>
</evidence>
<dbReference type="AlphaFoldDB" id="A0A841HNL6"/>
<dbReference type="Proteomes" id="UP000588068">
    <property type="component" value="Unassembled WGS sequence"/>
</dbReference>
<gene>
    <name evidence="2" type="ORF">HNQ60_002416</name>
</gene>
<name>A0A841HNL6_9GAMM</name>
<comment type="caution">
    <text evidence="2">The sequence shown here is derived from an EMBL/GenBank/DDBJ whole genome shotgun (WGS) entry which is preliminary data.</text>
</comment>
<dbReference type="RefSeq" id="WP_184332043.1">
    <property type="nucleotide sequence ID" value="NZ_JACHHZ010000003.1"/>
</dbReference>
<organism evidence="2 3">
    <name type="scientific">Povalibacter uvarum</name>
    <dbReference type="NCBI Taxonomy" id="732238"/>
    <lineage>
        <taxon>Bacteria</taxon>
        <taxon>Pseudomonadati</taxon>
        <taxon>Pseudomonadota</taxon>
        <taxon>Gammaproteobacteria</taxon>
        <taxon>Steroidobacterales</taxon>
        <taxon>Steroidobacteraceae</taxon>
        <taxon>Povalibacter</taxon>
    </lineage>
</organism>
<evidence type="ECO:0000313" key="2">
    <source>
        <dbReference type="EMBL" id="MBB6093535.1"/>
    </source>
</evidence>